<evidence type="ECO:0000313" key="4">
    <source>
        <dbReference type="Proteomes" id="UP001240639"/>
    </source>
</evidence>
<dbReference type="RefSeq" id="WP_305931951.1">
    <property type="nucleotide sequence ID" value="NZ_JAVAIM010000001.1"/>
</dbReference>
<protein>
    <submittedName>
        <fullName evidence="3">ABC transporter</fullName>
    </submittedName>
</protein>
<dbReference type="PROSITE" id="PS51257">
    <property type="entry name" value="PROKAR_LIPOPROTEIN"/>
    <property type="match status" value="1"/>
</dbReference>
<name>A0ABT9HN30_9SPHN</name>
<dbReference type="InterPro" id="IPR019196">
    <property type="entry name" value="ABC_transp_unknown"/>
</dbReference>
<keyword evidence="4" id="KW-1185">Reference proteome</keyword>
<keyword evidence="1" id="KW-0732">Signal</keyword>
<evidence type="ECO:0000259" key="2">
    <source>
        <dbReference type="Pfam" id="PF09822"/>
    </source>
</evidence>
<comment type="caution">
    <text evidence="3">The sequence shown here is derived from an EMBL/GenBank/DDBJ whole genome shotgun (WGS) entry which is preliminary data.</text>
</comment>
<gene>
    <name evidence="3" type="ORF">Q9K02_05315</name>
</gene>
<dbReference type="EMBL" id="JAVAIM010000001">
    <property type="protein sequence ID" value="MDP4574557.1"/>
    <property type="molecule type" value="Genomic_DNA"/>
</dbReference>
<feature type="signal peptide" evidence="1">
    <location>
        <begin position="1"/>
        <end position="32"/>
    </location>
</feature>
<dbReference type="Proteomes" id="UP001240639">
    <property type="component" value="Unassembled WGS sequence"/>
</dbReference>
<sequence length="251" mass="27309">MRRSRNSLKAALFGLGLALAACGQSVAPSDSAADKEQLGLFSTLPIYWGSGGDVATLLDTAQEKDWVRESLERRFELAPLDALEPENLANVDRLLLAQPRPLAPSENVALDDWLRGGGRLLIFADPLLTRHSEFSIGDRRRSQDVVLISPILKRWGLELQFDETQPVGERWTDAYDGEFPVNLPGKFVQVDASAPSQCTVSDGGLLAQCEVGEGRVTLLADAAILDWEGEGDLPSRRRAALDNLVAAALDF</sequence>
<dbReference type="Pfam" id="PF09822">
    <property type="entry name" value="ABC_transp_aux"/>
    <property type="match status" value="1"/>
</dbReference>
<proteinExistence type="predicted"/>
<dbReference type="InterPro" id="IPR029062">
    <property type="entry name" value="Class_I_gatase-like"/>
</dbReference>
<evidence type="ECO:0000313" key="3">
    <source>
        <dbReference type="EMBL" id="MDP4574557.1"/>
    </source>
</evidence>
<dbReference type="SUPFAM" id="SSF52317">
    <property type="entry name" value="Class I glutamine amidotransferase-like"/>
    <property type="match status" value="1"/>
</dbReference>
<feature type="chain" id="PRO_5047178405" evidence="1">
    <location>
        <begin position="33"/>
        <end position="251"/>
    </location>
</feature>
<evidence type="ECO:0000256" key="1">
    <source>
        <dbReference type="SAM" id="SignalP"/>
    </source>
</evidence>
<accession>A0ABT9HN30</accession>
<organism evidence="3 4">
    <name type="scientific">Qipengyuania profundimaris</name>
    <dbReference type="NCBI Taxonomy" id="3067652"/>
    <lineage>
        <taxon>Bacteria</taxon>
        <taxon>Pseudomonadati</taxon>
        <taxon>Pseudomonadota</taxon>
        <taxon>Alphaproteobacteria</taxon>
        <taxon>Sphingomonadales</taxon>
        <taxon>Erythrobacteraceae</taxon>
        <taxon>Qipengyuania</taxon>
    </lineage>
</organism>
<feature type="domain" description="ABC-type uncharacterised transport system" evidence="2">
    <location>
        <begin position="67"/>
        <end position="162"/>
    </location>
</feature>
<reference evidence="3 4" key="1">
    <citation type="submission" date="2023-08" db="EMBL/GenBank/DDBJ databases">
        <title>genomic of G39.</title>
        <authorList>
            <person name="Wang Y."/>
        </authorList>
    </citation>
    <scope>NUCLEOTIDE SEQUENCE [LARGE SCALE GENOMIC DNA]</scope>
    <source>
        <strain evidence="3 4">G39</strain>
    </source>
</reference>